<dbReference type="InterPro" id="IPR043428">
    <property type="entry name" value="LivM-like"/>
</dbReference>
<feature type="transmembrane region" description="Helical" evidence="7">
    <location>
        <begin position="117"/>
        <end position="142"/>
    </location>
</feature>
<evidence type="ECO:0000256" key="2">
    <source>
        <dbReference type="ARBA" id="ARBA00022475"/>
    </source>
</evidence>
<gene>
    <name evidence="8" type="ORF">NCCP1664_07860</name>
</gene>
<keyword evidence="3 7" id="KW-0812">Transmembrane</keyword>
<feature type="transmembrane region" description="Helical" evidence="7">
    <location>
        <begin position="175"/>
        <end position="194"/>
    </location>
</feature>
<feature type="transmembrane region" description="Helical" evidence="7">
    <location>
        <begin position="87"/>
        <end position="105"/>
    </location>
</feature>
<feature type="transmembrane region" description="Helical" evidence="7">
    <location>
        <begin position="248"/>
        <end position="270"/>
    </location>
</feature>
<feature type="transmembrane region" description="Helical" evidence="7">
    <location>
        <begin position="33"/>
        <end position="53"/>
    </location>
</feature>
<keyword evidence="5 7" id="KW-0472">Membrane</keyword>
<evidence type="ECO:0000256" key="7">
    <source>
        <dbReference type="SAM" id="Phobius"/>
    </source>
</evidence>
<evidence type="ECO:0000256" key="5">
    <source>
        <dbReference type="ARBA" id="ARBA00023136"/>
    </source>
</evidence>
<comment type="caution">
    <text evidence="8">The sequence shown here is derived from an EMBL/GenBank/DDBJ whole genome shotgun (WGS) entry which is preliminary data.</text>
</comment>
<dbReference type="PANTHER" id="PTHR30482">
    <property type="entry name" value="HIGH-AFFINITY BRANCHED-CHAIN AMINO ACID TRANSPORT SYSTEM PERMEASE"/>
    <property type="match status" value="1"/>
</dbReference>
<dbReference type="AlphaFoldDB" id="A0A5A7NNS5"/>
<name>A0A5A7NNS5_9MICC</name>
<keyword evidence="9" id="KW-1185">Reference proteome</keyword>
<evidence type="ECO:0000313" key="9">
    <source>
        <dbReference type="Proteomes" id="UP000325307"/>
    </source>
</evidence>
<dbReference type="CDD" id="cd06581">
    <property type="entry name" value="TM_PBP1_LivM_like"/>
    <property type="match status" value="1"/>
</dbReference>
<evidence type="ECO:0000256" key="3">
    <source>
        <dbReference type="ARBA" id="ARBA00022692"/>
    </source>
</evidence>
<dbReference type="GO" id="GO:0015658">
    <property type="term" value="F:branched-chain amino acid transmembrane transporter activity"/>
    <property type="evidence" value="ECO:0007669"/>
    <property type="project" value="InterPro"/>
</dbReference>
<comment type="subcellular location">
    <subcellularLocation>
        <location evidence="1">Cell membrane</location>
        <topology evidence="1">Multi-pass membrane protein</topology>
    </subcellularLocation>
</comment>
<dbReference type="PANTHER" id="PTHR30482:SF10">
    <property type="entry name" value="HIGH-AFFINITY BRANCHED-CHAIN AMINO ACID TRANSPORT PROTEIN BRAE"/>
    <property type="match status" value="1"/>
</dbReference>
<evidence type="ECO:0000256" key="4">
    <source>
        <dbReference type="ARBA" id="ARBA00022989"/>
    </source>
</evidence>
<feature type="transmembrane region" description="Helical" evidence="7">
    <location>
        <begin position="206"/>
        <end position="236"/>
    </location>
</feature>
<sequence length="318" mass="32775">MAWYTANAVVVQATMTTLLLALSIQLPLRVGVFSFAGVGCFGIGGYTAAILYTKFDVDTWPAVALGTLLAGGLCYLLGLIIHKLSGLYLGMATIAFSLIVAVAATNGGSLTGGASGIFGALGGITNLHVLLLLALVVAGLAISEYGRFGRMIDTVREDPELAAALGINVGRYRKLTFLASGLIGGLAGAVTTLLRSTITPAEVNFHMVVVALTVIIIGGSSSWLGALIGAIVITWLPTVLSFVADWESIIYGFLVALAAIFLPGGVLGLAKDLIHRWRARRRPTPPAPPASEAEKIPGGEPSSPATERSLASTQGGTS</sequence>
<accession>A0A5A7NNS5</accession>
<evidence type="ECO:0000256" key="6">
    <source>
        <dbReference type="SAM" id="MobiDB-lite"/>
    </source>
</evidence>
<feature type="compositionally biased region" description="Polar residues" evidence="6">
    <location>
        <begin position="303"/>
        <end position="318"/>
    </location>
</feature>
<feature type="transmembrane region" description="Helical" evidence="7">
    <location>
        <begin position="60"/>
        <end position="81"/>
    </location>
</feature>
<keyword evidence="4 7" id="KW-1133">Transmembrane helix</keyword>
<keyword evidence="2" id="KW-1003">Cell membrane</keyword>
<protein>
    <submittedName>
        <fullName evidence="8">Branched-chain amino acid ABC transporter permease</fullName>
    </submittedName>
</protein>
<dbReference type="Pfam" id="PF02653">
    <property type="entry name" value="BPD_transp_2"/>
    <property type="match status" value="1"/>
</dbReference>
<proteinExistence type="predicted"/>
<organism evidence="8 9">
    <name type="scientific">Zafaria cholistanensis</name>
    <dbReference type="NCBI Taxonomy" id="1682741"/>
    <lineage>
        <taxon>Bacteria</taxon>
        <taxon>Bacillati</taxon>
        <taxon>Actinomycetota</taxon>
        <taxon>Actinomycetes</taxon>
        <taxon>Micrococcales</taxon>
        <taxon>Micrococcaceae</taxon>
        <taxon>Zafaria</taxon>
    </lineage>
</organism>
<evidence type="ECO:0000256" key="1">
    <source>
        <dbReference type="ARBA" id="ARBA00004651"/>
    </source>
</evidence>
<dbReference type="GO" id="GO:0005886">
    <property type="term" value="C:plasma membrane"/>
    <property type="evidence" value="ECO:0007669"/>
    <property type="project" value="UniProtKB-SubCell"/>
</dbReference>
<dbReference type="Proteomes" id="UP000325307">
    <property type="component" value="Unassembled WGS sequence"/>
</dbReference>
<dbReference type="EMBL" id="BKDJ01000003">
    <property type="protein sequence ID" value="GER22289.1"/>
    <property type="molecule type" value="Genomic_DNA"/>
</dbReference>
<reference evidence="8 9" key="1">
    <citation type="submission" date="2019-09" db="EMBL/GenBank/DDBJ databases">
        <title>Arthrobacter zafarii sp. nov., a moderately thermotolerant and halotolerant actinobacterium isolated from Cholistan desert soil of Pakistan.</title>
        <authorList>
            <person name="Amin A."/>
            <person name="Ahmed I."/>
            <person name="Khalid N."/>
            <person name="Schumann P."/>
            <person name="Busse H.J."/>
            <person name="Khan I.U."/>
            <person name="Li S."/>
            <person name="Li W.J."/>
        </authorList>
    </citation>
    <scope>NUCLEOTIDE SEQUENCE [LARGE SCALE GENOMIC DNA]</scope>
    <source>
        <strain evidence="8 9">NCCP-1664</strain>
    </source>
</reference>
<feature type="region of interest" description="Disordered" evidence="6">
    <location>
        <begin position="280"/>
        <end position="318"/>
    </location>
</feature>
<dbReference type="InterPro" id="IPR001851">
    <property type="entry name" value="ABC_transp_permease"/>
</dbReference>
<evidence type="ECO:0000313" key="8">
    <source>
        <dbReference type="EMBL" id="GER22289.1"/>
    </source>
</evidence>